<protein>
    <recommendedName>
        <fullName evidence="4 8">Uracil-DNA glycosylase</fullName>
        <shortName evidence="8">UDG</shortName>
        <ecNumber evidence="4 8">3.2.2.27</ecNumber>
    </recommendedName>
</protein>
<dbReference type="OrthoDB" id="9804372at2"/>
<evidence type="ECO:0000256" key="1">
    <source>
        <dbReference type="ARBA" id="ARBA00001400"/>
    </source>
</evidence>
<evidence type="ECO:0000313" key="12">
    <source>
        <dbReference type="EMBL" id="VEU59231.1"/>
    </source>
</evidence>
<dbReference type="KEGG" id="mnu:NCTC10166_00190"/>
<evidence type="ECO:0000256" key="4">
    <source>
        <dbReference type="ARBA" id="ARBA00012030"/>
    </source>
</evidence>
<feature type="active site" description="Proton acceptor" evidence="8 9">
    <location>
        <position position="63"/>
    </location>
</feature>
<reference evidence="12 13" key="1">
    <citation type="submission" date="2019-01" db="EMBL/GenBank/DDBJ databases">
        <authorList>
            <consortium name="Pathogen Informatics"/>
        </authorList>
    </citation>
    <scope>NUCLEOTIDE SEQUENCE [LARGE SCALE GENOMIC DNA]</scope>
    <source>
        <strain evidence="12 13">NCTC10166</strain>
    </source>
</reference>
<feature type="domain" description="Uracil-DNA glycosylase-like" evidence="11">
    <location>
        <begin position="48"/>
        <end position="207"/>
    </location>
</feature>
<evidence type="ECO:0000256" key="8">
    <source>
        <dbReference type="HAMAP-Rule" id="MF_00148"/>
    </source>
</evidence>
<dbReference type="InterPro" id="IPR002043">
    <property type="entry name" value="UDG_fam1"/>
</dbReference>
<proteinExistence type="inferred from homology"/>
<comment type="similarity">
    <text evidence="3 8 10">Belongs to the uracil-DNA glycosylase (UDG) superfamily. UNG family.</text>
</comment>
<evidence type="ECO:0000256" key="9">
    <source>
        <dbReference type="PROSITE-ProRule" id="PRU10072"/>
    </source>
</evidence>
<comment type="catalytic activity">
    <reaction evidence="1 8 10">
        <text>Hydrolyzes single-stranded DNA or mismatched double-stranded DNA and polynucleotides, releasing free uracil.</text>
        <dbReference type="EC" id="3.2.2.27"/>
    </reaction>
</comment>
<dbReference type="Proteomes" id="UP000289440">
    <property type="component" value="Chromosome"/>
</dbReference>
<name>A0A449A4P8_9BACT</name>
<keyword evidence="8" id="KW-0963">Cytoplasm</keyword>
<keyword evidence="5 8" id="KW-0227">DNA damage</keyword>
<dbReference type="GO" id="GO:0005737">
    <property type="term" value="C:cytoplasm"/>
    <property type="evidence" value="ECO:0007669"/>
    <property type="project" value="UniProtKB-SubCell"/>
</dbReference>
<dbReference type="EMBL" id="LR214951">
    <property type="protein sequence ID" value="VEU59231.1"/>
    <property type="molecule type" value="Genomic_DNA"/>
</dbReference>
<dbReference type="Gene3D" id="3.40.470.10">
    <property type="entry name" value="Uracil-DNA glycosylase-like domain"/>
    <property type="match status" value="1"/>
</dbReference>
<evidence type="ECO:0000256" key="2">
    <source>
        <dbReference type="ARBA" id="ARBA00002631"/>
    </source>
</evidence>
<dbReference type="InterPro" id="IPR036895">
    <property type="entry name" value="Uracil-DNA_glycosylase-like_sf"/>
</dbReference>
<keyword evidence="7 8" id="KW-0234">DNA repair</keyword>
<dbReference type="GO" id="GO:0004844">
    <property type="term" value="F:uracil DNA N-glycosylase activity"/>
    <property type="evidence" value="ECO:0007669"/>
    <property type="project" value="UniProtKB-UniRule"/>
</dbReference>
<dbReference type="EC" id="3.2.2.27" evidence="4 8"/>
<dbReference type="InterPro" id="IPR018085">
    <property type="entry name" value="Ura-DNA_Glyclase_AS"/>
</dbReference>
<sequence length="217" mass="25546">MTNNEKINLFLKNEFQQEYFINLKKFLNNEYKNKIIFPQKKDIFNFLKLTDFNSLKVVIIGQDPYHGENEAHGLAFSTLNRKLPPSLKNIYLEIQKDYPNFNKINGDLSSWAKQGVLLLNRILTVQKDKPMSHADIGWENFSFNLLSFINNNYNNVIFLLLGKKAQEIQKKLILNKQIVINLSHPSPFSYSLSFKNSRIFKKINQTLKKMNKNEIIW</sequence>
<dbReference type="SMART" id="SM00987">
    <property type="entry name" value="UreE_C"/>
    <property type="match status" value="1"/>
</dbReference>
<evidence type="ECO:0000256" key="3">
    <source>
        <dbReference type="ARBA" id="ARBA00008184"/>
    </source>
</evidence>
<evidence type="ECO:0000313" key="13">
    <source>
        <dbReference type="Proteomes" id="UP000289440"/>
    </source>
</evidence>
<dbReference type="HAMAP" id="MF_00148">
    <property type="entry name" value="UDG"/>
    <property type="match status" value="1"/>
</dbReference>
<dbReference type="NCBIfam" id="NF003592">
    <property type="entry name" value="PRK05254.1-5"/>
    <property type="match status" value="1"/>
</dbReference>
<dbReference type="GO" id="GO:0097510">
    <property type="term" value="P:base-excision repair, AP site formation via deaminated base removal"/>
    <property type="evidence" value="ECO:0007669"/>
    <property type="project" value="TreeGrafter"/>
</dbReference>
<keyword evidence="12" id="KW-0326">Glycosidase</keyword>
<dbReference type="NCBIfam" id="TIGR00628">
    <property type="entry name" value="ung"/>
    <property type="match status" value="1"/>
</dbReference>
<dbReference type="NCBIfam" id="NF003589">
    <property type="entry name" value="PRK05254.1-2"/>
    <property type="match status" value="1"/>
</dbReference>
<comment type="function">
    <text evidence="2 8 10">Excises uracil residues from the DNA which can arise as a result of misincorporation of dUMP residues by DNA polymerase or due to deamination of cytosine.</text>
</comment>
<evidence type="ECO:0000256" key="10">
    <source>
        <dbReference type="RuleBase" id="RU003780"/>
    </source>
</evidence>
<dbReference type="RefSeq" id="WP_129719634.1">
    <property type="nucleotide sequence ID" value="NZ_LR214951.1"/>
</dbReference>
<dbReference type="Pfam" id="PF03167">
    <property type="entry name" value="UDG"/>
    <property type="match status" value="1"/>
</dbReference>
<accession>A0A449A4P8</accession>
<dbReference type="NCBIfam" id="NF003588">
    <property type="entry name" value="PRK05254.1-1"/>
    <property type="match status" value="1"/>
</dbReference>
<dbReference type="PANTHER" id="PTHR11264:SF0">
    <property type="entry name" value="URACIL-DNA GLYCOSYLASE"/>
    <property type="match status" value="1"/>
</dbReference>
<dbReference type="CDD" id="cd10027">
    <property type="entry name" value="UDG-F1-like"/>
    <property type="match status" value="1"/>
</dbReference>
<dbReference type="AlphaFoldDB" id="A0A449A4P8"/>
<dbReference type="PROSITE" id="PS00130">
    <property type="entry name" value="U_DNA_GLYCOSYLASE"/>
    <property type="match status" value="1"/>
</dbReference>
<comment type="subcellular location">
    <subcellularLocation>
        <location evidence="8">Cytoplasm</location>
    </subcellularLocation>
</comment>
<evidence type="ECO:0000256" key="6">
    <source>
        <dbReference type="ARBA" id="ARBA00022801"/>
    </source>
</evidence>
<organism evidence="12 13">
    <name type="scientific">Mesomycoplasma neurolyticum</name>
    <dbReference type="NCBI Taxonomy" id="2120"/>
    <lineage>
        <taxon>Bacteria</taxon>
        <taxon>Bacillati</taxon>
        <taxon>Mycoplasmatota</taxon>
        <taxon>Mycoplasmoidales</taxon>
        <taxon>Metamycoplasmataceae</taxon>
        <taxon>Mesomycoplasma</taxon>
    </lineage>
</organism>
<dbReference type="SMART" id="SM00986">
    <property type="entry name" value="UDG"/>
    <property type="match status" value="1"/>
</dbReference>
<keyword evidence="13" id="KW-1185">Reference proteome</keyword>
<dbReference type="InterPro" id="IPR005122">
    <property type="entry name" value="Uracil-DNA_glycosylase-like"/>
</dbReference>
<evidence type="ECO:0000259" key="11">
    <source>
        <dbReference type="SMART" id="SM00986"/>
    </source>
</evidence>
<dbReference type="SUPFAM" id="SSF52141">
    <property type="entry name" value="Uracil-DNA glycosylase-like"/>
    <property type="match status" value="1"/>
</dbReference>
<keyword evidence="6 8" id="KW-0378">Hydrolase</keyword>
<evidence type="ECO:0000256" key="5">
    <source>
        <dbReference type="ARBA" id="ARBA00022763"/>
    </source>
</evidence>
<evidence type="ECO:0000256" key="7">
    <source>
        <dbReference type="ARBA" id="ARBA00023204"/>
    </source>
</evidence>
<gene>
    <name evidence="8 12" type="primary">ung</name>
    <name evidence="12" type="ORF">NCTC10166_00190</name>
</gene>
<dbReference type="PANTHER" id="PTHR11264">
    <property type="entry name" value="URACIL-DNA GLYCOSYLASE"/>
    <property type="match status" value="1"/>
</dbReference>